<dbReference type="InterPro" id="IPR029052">
    <property type="entry name" value="Metallo-depent_PP-like"/>
</dbReference>
<evidence type="ECO:0000313" key="3">
    <source>
        <dbReference type="EMBL" id="RRG18381.1"/>
    </source>
</evidence>
<feature type="domain" description="Calcineurin-like phosphoesterase" evidence="2">
    <location>
        <begin position="4"/>
        <end position="212"/>
    </location>
</feature>
<dbReference type="PANTHER" id="PTHR42850:SF2">
    <property type="entry name" value="BLL5683 PROTEIN"/>
    <property type="match status" value="1"/>
</dbReference>
<reference evidence="3 4" key="1">
    <citation type="submission" date="2018-10" db="EMBL/GenBank/DDBJ databases">
        <title>Draft genome sequence of Weissella viridescens UCO-SMC3.</title>
        <authorList>
            <person name="Garcia-Cancino A."/>
            <person name="Espinoza-Monje M."/>
            <person name="Albarracin L."/>
            <person name="Garcia-Castillo V."/>
            <person name="Campos-Martin J."/>
            <person name="Nakano Y."/>
            <person name="Guitierrez-Zamorano C."/>
            <person name="Ikeda-Ohtsubo W."/>
            <person name="Morita H."/>
            <person name="Kitazawa H."/>
            <person name="Villena J."/>
        </authorList>
    </citation>
    <scope>NUCLEOTIDE SEQUENCE [LARGE SCALE GENOMIC DNA]</scope>
    <source>
        <strain evidence="3 4">UCO-SMC3</strain>
    </source>
</reference>
<proteinExistence type="inferred from homology"/>
<gene>
    <name evidence="3" type="ORF">D3P96_03605</name>
</gene>
<dbReference type="PIRSF" id="PIRSF000883">
    <property type="entry name" value="Pesterase_MJ0912"/>
    <property type="match status" value="1"/>
</dbReference>
<accession>A0A3P2RGF1</accession>
<dbReference type="GO" id="GO:0005737">
    <property type="term" value="C:cytoplasm"/>
    <property type="evidence" value="ECO:0007669"/>
    <property type="project" value="TreeGrafter"/>
</dbReference>
<dbReference type="EMBL" id="RHGY01000002">
    <property type="protein sequence ID" value="RRG18381.1"/>
    <property type="molecule type" value="Genomic_DNA"/>
</dbReference>
<dbReference type="GO" id="GO:0016791">
    <property type="term" value="F:phosphatase activity"/>
    <property type="evidence" value="ECO:0007669"/>
    <property type="project" value="TreeGrafter"/>
</dbReference>
<dbReference type="PANTHER" id="PTHR42850">
    <property type="entry name" value="METALLOPHOSPHOESTERASE"/>
    <property type="match status" value="1"/>
</dbReference>
<dbReference type="Gene3D" id="3.60.21.10">
    <property type="match status" value="1"/>
</dbReference>
<dbReference type="RefSeq" id="WP_124943024.1">
    <property type="nucleotide sequence ID" value="NZ_RHGY01000002.1"/>
</dbReference>
<dbReference type="Proteomes" id="UP000275836">
    <property type="component" value="Unassembled WGS sequence"/>
</dbReference>
<name>A0A3P2RGF1_WEIVI</name>
<dbReference type="AlphaFoldDB" id="A0A3P2RGF1"/>
<sequence>MTKRIALISDIHGNQTALEAVVADIKRSNVDESWFLGDLLGPGPATDVLFDLLNEVHTTIFLNGNWDTDCFLPVLNAPETIDLTTQKWVYLGRVGQYIAEHLTPEHLAIMQQAPIHAEIKQGPLTLSLNHNLPDLARGRDLEVATDANAFTPLFTSDAIDIAIYAHVHHQLLRYSTDDRLIINPGAVGEPYFTHPRLNADRRAQYAILTLDDQGMPEIDFRKVAYDIATELKRAQTANLPYYELYQELLESGISHTNDSDYLKQFDPDGHYATELQSFLNQHQN</sequence>
<organism evidence="3 4">
    <name type="scientific">Weissella viridescens</name>
    <name type="common">Lactobacillus viridescens</name>
    <dbReference type="NCBI Taxonomy" id="1629"/>
    <lineage>
        <taxon>Bacteria</taxon>
        <taxon>Bacillati</taxon>
        <taxon>Bacillota</taxon>
        <taxon>Bacilli</taxon>
        <taxon>Lactobacillales</taxon>
        <taxon>Lactobacillaceae</taxon>
        <taxon>Weissella</taxon>
    </lineage>
</organism>
<dbReference type="InterPro" id="IPR011152">
    <property type="entry name" value="Pesterase_MJ0912"/>
</dbReference>
<evidence type="ECO:0000256" key="1">
    <source>
        <dbReference type="ARBA" id="ARBA00008950"/>
    </source>
</evidence>
<protein>
    <submittedName>
        <fullName evidence="3">Metallophosphoesterase</fullName>
    </submittedName>
</protein>
<dbReference type="SUPFAM" id="SSF56300">
    <property type="entry name" value="Metallo-dependent phosphatases"/>
    <property type="match status" value="1"/>
</dbReference>
<evidence type="ECO:0000259" key="2">
    <source>
        <dbReference type="Pfam" id="PF12850"/>
    </source>
</evidence>
<dbReference type="OrthoDB" id="9813918at2"/>
<dbReference type="Pfam" id="PF12850">
    <property type="entry name" value="Metallophos_2"/>
    <property type="match status" value="1"/>
</dbReference>
<comment type="similarity">
    <text evidence="1">Belongs to the metallophosphoesterase superfamily. YfcE family.</text>
</comment>
<comment type="caution">
    <text evidence="3">The sequence shown here is derived from an EMBL/GenBank/DDBJ whole genome shotgun (WGS) entry which is preliminary data.</text>
</comment>
<dbReference type="InterPro" id="IPR050126">
    <property type="entry name" value="Ap4A_hydrolase"/>
</dbReference>
<dbReference type="InterPro" id="IPR024654">
    <property type="entry name" value="Calcineurin-like_PHP_lpxH"/>
</dbReference>
<evidence type="ECO:0000313" key="4">
    <source>
        <dbReference type="Proteomes" id="UP000275836"/>
    </source>
</evidence>